<proteinExistence type="inferred from homology"/>
<dbReference type="GO" id="GO:0005524">
    <property type="term" value="F:ATP binding"/>
    <property type="evidence" value="ECO:0007669"/>
    <property type="project" value="UniProtKB-KW"/>
</dbReference>
<name>A0AAN6F825_9PEZI</name>
<dbReference type="EMBL" id="JASUXU010000101">
    <property type="protein sequence ID" value="KAK0306633.1"/>
    <property type="molecule type" value="Genomic_DNA"/>
</dbReference>
<dbReference type="InterPro" id="IPR020845">
    <property type="entry name" value="AMP-binding_CS"/>
</dbReference>
<dbReference type="PANTHER" id="PTHR24096:SF317">
    <property type="entry name" value="ADENYLATE-FORMING ENZYME AFEA"/>
    <property type="match status" value="1"/>
</dbReference>
<feature type="domain" description="AMP-dependent synthetase/ligase" evidence="6">
    <location>
        <begin position="37"/>
        <end position="414"/>
    </location>
</feature>
<evidence type="ECO:0000259" key="6">
    <source>
        <dbReference type="Pfam" id="PF00501"/>
    </source>
</evidence>
<dbReference type="SUPFAM" id="SSF56801">
    <property type="entry name" value="Acetyl-CoA synthetase-like"/>
    <property type="match status" value="1"/>
</dbReference>
<dbReference type="GO" id="GO:0019748">
    <property type="term" value="P:secondary metabolic process"/>
    <property type="evidence" value="ECO:0007669"/>
    <property type="project" value="TreeGrafter"/>
</dbReference>
<sequence>MESDLTPISTGKPIGEAGLVKEHRNLVNYTFAAVYDEDKPILFNAADYRRNLSGRKAYDLVAALAGTFRPDSTVCLHLANDILYPVLVLAILASNSCWTGTNPAYTSSELEHHFRTSRTNYVVTATEHLDTVRKAVHASNSGAEIIMFADILDEHLPGSAQDAKTLHSSEQFECNSLAMRSLRDLLHSPSNVNLHTLLDRISVDDTAALMPTSGTTGLPKVAIRTHRSMMLELEALADETANKPYEVRRLFCAPIFHAFSAPEMLFNALRLGHVSYFMRRFDESFAQKVHDFDITETFGAPAMLLRLTAMPGSYHLLKTLRCVAYGGAPLGGELRRRVLGMFKLPPRLIPVYGMTESGWFTTFKYPEDDGTGSVGRVTPGLEIKIAPMRHLQPVDQQIPGEVLVRGPRIMQGYLGNEETTSAAFEDGWLKTGDIGYLSNGKLYLIDRIKDMIKVNGWQVSPVEIQNVLLQSEDVLESAVYGSGFGVDEHPVACIVRRSARLTAEAVREHLSSRLASYKVRTCEIRFVESIPKSSTGKVVKELLRKMEIPSNA</sequence>
<dbReference type="InterPro" id="IPR045851">
    <property type="entry name" value="AMP-bd_C_sf"/>
</dbReference>
<dbReference type="Pfam" id="PF00501">
    <property type="entry name" value="AMP-binding"/>
    <property type="match status" value="1"/>
</dbReference>
<dbReference type="PANTHER" id="PTHR24096">
    <property type="entry name" value="LONG-CHAIN-FATTY-ACID--COA LIGASE"/>
    <property type="match status" value="1"/>
</dbReference>
<evidence type="ECO:0000313" key="8">
    <source>
        <dbReference type="EMBL" id="KAK0306633.1"/>
    </source>
</evidence>
<evidence type="ECO:0000313" key="9">
    <source>
        <dbReference type="Proteomes" id="UP001168146"/>
    </source>
</evidence>
<dbReference type="Proteomes" id="UP001168146">
    <property type="component" value="Unassembled WGS sequence"/>
</dbReference>
<dbReference type="AlphaFoldDB" id="A0AAN6F825"/>
<dbReference type="InterPro" id="IPR000873">
    <property type="entry name" value="AMP-dep_synth/lig_dom"/>
</dbReference>
<dbReference type="InterPro" id="IPR025110">
    <property type="entry name" value="AMP-bd_C"/>
</dbReference>
<dbReference type="GO" id="GO:0016405">
    <property type="term" value="F:CoA-ligase activity"/>
    <property type="evidence" value="ECO:0007669"/>
    <property type="project" value="TreeGrafter"/>
</dbReference>
<dbReference type="Gene3D" id="3.40.50.12780">
    <property type="entry name" value="N-terminal domain of ligase-like"/>
    <property type="match status" value="1"/>
</dbReference>
<dbReference type="Pfam" id="PF13193">
    <property type="entry name" value="AMP-binding_C"/>
    <property type="match status" value="1"/>
</dbReference>
<accession>A0AAN6F825</accession>
<gene>
    <name evidence="8" type="ORF">LTR82_016291</name>
</gene>
<evidence type="ECO:0000256" key="2">
    <source>
        <dbReference type="ARBA" id="ARBA00006432"/>
    </source>
</evidence>
<comment type="similarity">
    <text evidence="2">Belongs to the ATP-dependent AMP-binding enzyme family.</text>
</comment>
<reference evidence="8" key="1">
    <citation type="submission" date="2021-12" db="EMBL/GenBank/DDBJ databases">
        <title>Black yeast isolated from Biological Soil Crust.</title>
        <authorList>
            <person name="Kurbessoian T."/>
        </authorList>
    </citation>
    <scope>NUCLEOTIDE SEQUENCE</scope>
    <source>
        <strain evidence="8">CCFEE 5208</strain>
    </source>
</reference>
<protein>
    <recommendedName>
        <fullName evidence="10">AMP-dependent synthetase/ligase domain-containing protein</fullName>
    </recommendedName>
</protein>
<evidence type="ECO:0008006" key="10">
    <source>
        <dbReference type="Google" id="ProtNLM"/>
    </source>
</evidence>
<keyword evidence="3" id="KW-0436">Ligase</keyword>
<evidence type="ECO:0000259" key="7">
    <source>
        <dbReference type="Pfam" id="PF13193"/>
    </source>
</evidence>
<comment type="caution">
    <text evidence="8">The sequence shown here is derived from an EMBL/GenBank/DDBJ whole genome shotgun (WGS) entry which is preliminary data.</text>
</comment>
<dbReference type="PROSITE" id="PS00455">
    <property type="entry name" value="AMP_BINDING"/>
    <property type="match status" value="1"/>
</dbReference>
<organism evidence="8 9">
    <name type="scientific">Friedmanniomyces endolithicus</name>
    <dbReference type="NCBI Taxonomy" id="329885"/>
    <lineage>
        <taxon>Eukaryota</taxon>
        <taxon>Fungi</taxon>
        <taxon>Dikarya</taxon>
        <taxon>Ascomycota</taxon>
        <taxon>Pezizomycotina</taxon>
        <taxon>Dothideomycetes</taxon>
        <taxon>Dothideomycetidae</taxon>
        <taxon>Mycosphaerellales</taxon>
        <taxon>Teratosphaeriaceae</taxon>
        <taxon>Friedmanniomyces</taxon>
    </lineage>
</organism>
<feature type="domain" description="AMP-binding enzyme C-terminal" evidence="7">
    <location>
        <begin position="463"/>
        <end position="537"/>
    </location>
</feature>
<evidence type="ECO:0000256" key="4">
    <source>
        <dbReference type="ARBA" id="ARBA00022741"/>
    </source>
</evidence>
<dbReference type="Gene3D" id="3.30.300.30">
    <property type="match status" value="1"/>
</dbReference>
<evidence type="ECO:0000256" key="3">
    <source>
        <dbReference type="ARBA" id="ARBA00022598"/>
    </source>
</evidence>
<evidence type="ECO:0000256" key="5">
    <source>
        <dbReference type="ARBA" id="ARBA00022840"/>
    </source>
</evidence>
<keyword evidence="4" id="KW-0547">Nucleotide-binding</keyword>
<comment type="pathway">
    <text evidence="1">Secondary metabolite biosynthesis.</text>
</comment>
<keyword evidence="5" id="KW-0067">ATP-binding</keyword>
<evidence type="ECO:0000256" key="1">
    <source>
        <dbReference type="ARBA" id="ARBA00005179"/>
    </source>
</evidence>
<dbReference type="InterPro" id="IPR042099">
    <property type="entry name" value="ANL_N_sf"/>
</dbReference>